<dbReference type="CDD" id="cd16430">
    <property type="entry name" value="TraB"/>
    <property type="match status" value="1"/>
</dbReference>
<name>A0A2I7N6N3_9NEIS</name>
<feature type="transmembrane region" description="Helical" evidence="1">
    <location>
        <begin position="15"/>
        <end position="33"/>
    </location>
</feature>
<keyword evidence="1" id="KW-0812">Transmembrane</keyword>
<dbReference type="RefSeq" id="WP_102951397.1">
    <property type="nucleotide sequence ID" value="NZ_CP024847.1"/>
</dbReference>
<gene>
    <name evidence="2" type="ORF">CUN60_07230</name>
</gene>
<proteinExistence type="predicted"/>
<reference evidence="3" key="1">
    <citation type="submission" date="2017-11" db="EMBL/GenBank/DDBJ databases">
        <authorList>
            <person name="Chan K.G."/>
            <person name="Lee L.S."/>
        </authorList>
    </citation>
    <scope>NUCLEOTIDE SEQUENCE [LARGE SCALE GENOMIC DNA]</scope>
    <source>
        <strain evidence="3">DSM 100970</strain>
    </source>
</reference>
<dbReference type="EMBL" id="CP024847">
    <property type="protein sequence ID" value="AUR52101.1"/>
    <property type="molecule type" value="Genomic_DNA"/>
</dbReference>
<organism evidence="2 3">
    <name type="scientific">Aquella oligotrophica</name>
    <dbReference type="NCBI Taxonomy" id="2067065"/>
    <lineage>
        <taxon>Bacteria</taxon>
        <taxon>Pseudomonadati</taxon>
        <taxon>Pseudomonadota</taxon>
        <taxon>Betaproteobacteria</taxon>
        <taxon>Neisseriales</taxon>
        <taxon>Neisseriaceae</taxon>
        <taxon>Aquella</taxon>
    </lineage>
</organism>
<evidence type="ECO:0000313" key="2">
    <source>
        <dbReference type="EMBL" id="AUR52101.1"/>
    </source>
</evidence>
<keyword evidence="1" id="KW-1133">Transmembrane helix</keyword>
<dbReference type="OrthoDB" id="15544at2"/>
<dbReference type="Proteomes" id="UP000236655">
    <property type="component" value="Chromosome"/>
</dbReference>
<evidence type="ECO:0000256" key="1">
    <source>
        <dbReference type="SAM" id="Phobius"/>
    </source>
</evidence>
<dbReference type="Pfam" id="PF03743">
    <property type="entry name" value="TrbI"/>
    <property type="match status" value="1"/>
</dbReference>
<dbReference type="AlphaFoldDB" id="A0A2I7N6N3"/>
<accession>A0A2I7N6N3</accession>
<dbReference type="KEGG" id="nba:CUN60_07230"/>
<protein>
    <recommendedName>
        <fullName evidence="4">Conjugal transfer protein TraB</fullName>
    </recommendedName>
</protein>
<sequence>MSDFDSEKSKKKQNWVLWGSVGAIVFFFVIILLSTGRRNQPNSDPEKGVNISDINASVANNISDKEVWIQQSAQKFDDVQNQVNDIKSQLSAQNKLESDTQSYNQQQFTKIMAALEDIKRAPAPDTPLAAIMPKGKGGEGTGLPPLSEESAILMPDEPDIVSVKLSSESAESTATTGKTAQNAANKPKNTQTYLPTSFVKAKVITSIDAPCGGTAQDNPFPILLNITDSAQLPNGVRTKIKGCFVLAAGYGDVASERAYFRTEKISCVMKNGDVIDMKMEGYIVGEDGKAGLRGRLVSKEGRQVALALLSGTVGGLATAFANQATTLQQTSVGTNQYVNPSQSMGFAAANGVSGGFNQLAQYYINLAEKTFPVIEITDQRNVTIVNTQGIEFPVNVNQDYQKINSLPISVN</sequence>
<evidence type="ECO:0000313" key="3">
    <source>
        <dbReference type="Proteomes" id="UP000236655"/>
    </source>
</evidence>
<dbReference type="InterPro" id="IPR005498">
    <property type="entry name" value="T4SS_VirB10/TraB/TrbI"/>
</dbReference>
<keyword evidence="3" id="KW-1185">Reference proteome</keyword>
<keyword evidence="1" id="KW-0472">Membrane</keyword>
<evidence type="ECO:0008006" key="4">
    <source>
        <dbReference type="Google" id="ProtNLM"/>
    </source>
</evidence>